<keyword evidence="2" id="KW-0697">Rotamase</keyword>
<evidence type="ECO:0000259" key="4">
    <source>
        <dbReference type="PROSITE" id="PS50059"/>
    </source>
</evidence>
<dbReference type="PROSITE" id="PS50059">
    <property type="entry name" value="FKBP_PPIASE"/>
    <property type="match status" value="1"/>
</dbReference>
<organism evidence="5 6">
    <name type="scientific">Orchesella dallaii</name>
    <dbReference type="NCBI Taxonomy" id="48710"/>
    <lineage>
        <taxon>Eukaryota</taxon>
        <taxon>Metazoa</taxon>
        <taxon>Ecdysozoa</taxon>
        <taxon>Arthropoda</taxon>
        <taxon>Hexapoda</taxon>
        <taxon>Collembola</taxon>
        <taxon>Entomobryomorpha</taxon>
        <taxon>Entomobryoidea</taxon>
        <taxon>Orchesellidae</taxon>
        <taxon>Orchesellinae</taxon>
        <taxon>Orchesella</taxon>
    </lineage>
</organism>
<evidence type="ECO:0000313" key="5">
    <source>
        <dbReference type="EMBL" id="CAL8113082.1"/>
    </source>
</evidence>
<dbReference type="PANTHER" id="PTHR46046:SF5">
    <property type="entry name" value="PEPTIDYLPROLYL ISOMERASE"/>
    <property type="match status" value="1"/>
</dbReference>
<evidence type="ECO:0000313" key="6">
    <source>
        <dbReference type="Proteomes" id="UP001642540"/>
    </source>
</evidence>
<protein>
    <recommendedName>
        <fullName evidence="2">peptidylprolyl isomerase</fullName>
        <ecNumber evidence="2">5.2.1.8</ecNumber>
    </recommendedName>
</protein>
<dbReference type="InterPro" id="IPR046357">
    <property type="entry name" value="PPIase_dom_sf"/>
</dbReference>
<keyword evidence="2" id="KW-0413">Isomerase</keyword>
<gene>
    <name evidence="5" type="ORF">ODALV1_LOCUS15908</name>
</gene>
<dbReference type="PANTHER" id="PTHR46046">
    <property type="entry name" value="PEPTIDYLPROLYL ISOMERASE"/>
    <property type="match status" value="1"/>
</dbReference>
<dbReference type="EC" id="5.2.1.8" evidence="2"/>
<dbReference type="Pfam" id="PF00254">
    <property type="entry name" value="FKBP_C"/>
    <property type="match status" value="1"/>
</dbReference>
<dbReference type="InterPro" id="IPR051989">
    <property type="entry name" value="FKBP-like_isomerase"/>
</dbReference>
<feature type="compositionally biased region" description="Basic and acidic residues" evidence="3">
    <location>
        <begin position="155"/>
        <end position="164"/>
    </location>
</feature>
<name>A0ABP1QWL1_9HEXA</name>
<dbReference type="Gene3D" id="3.10.50.40">
    <property type="match status" value="1"/>
</dbReference>
<dbReference type="EMBL" id="CAXLJM020000049">
    <property type="protein sequence ID" value="CAL8113082.1"/>
    <property type="molecule type" value="Genomic_DNA"/>
</dbReference>
<comment type="caution">
    <text evidence="5">The sequence shown here is derived from an EMBL/GenBank/DDBJ whole genome shotgun (WGS) entry which is preliminary data.</text>
</comment>
<evidence type="ECO:0000256" key="1">
    <source>
        <dbReference type="ARBA" id="ARBA00022737"/>
    </source>
</evidence>
<evidence type="ECO:0000256" key="3">
    <source>
        <dbReference type="SAM" id="MobiDB-lite"/>
    </source>
</evidence>
<keyword evidence="6" id="KW-1185">Reference proteome</keyword>
<sequence>MELKIHITLTAKSPNRKKTKGGASQVTEDSNEDGDITTKKLGRTLASKKISEKTSDGGDKIVKSSENANTKAKKLSVKSLPSSDEDSAPKGRTIGSRKKQEVSDKPTTIKGRTLGGGSKKQEEETEGHSKGRSPATKTKKGEAGPKGRTLITKTKKPEEQEAGPKGRTLASKTKKLEANESGPKGRTLSSSKNNNDEDEAEPTGRNPTSKTKKQNKSSSKGRTQASNTKVEEAESGPKGRTLTSNNKKTEVDKTSPIQGRMLAPGKKSLPKAEPEDEEPPESPTPAQATKPEPKESAEEAQELVITTTPKPMKKWGPTKNGTYTTEGIYIETVYKPDKCDKVSGKGDYVTTEYIGQFPNGKKFDSTFDREEPMRYRLGDGQVIEGSEIATLGMCVGEIRRTIIPPKYGYGDKKYGQIPAGSTLHFEITLTELMENPFKIFEGFS</sequence>
<reference evidence="5 6" key="1">
    <citation type="submission" date="2024-08" db="EMBL/GenBank/DDBJ databases">
        <authorList>
            <person name="Cucini C."/>
            <person name="Frati F."/>
        </authorList>
    </citation>
    <scope>NUCLEOTIDE SEQUENCE [LARGE SCALE GENOMIC DNA]</scope>
</reference>
<dbReference type="InterPro" id="IPR001179">
    <property type="entry name" value="PPIase_FKBP_dom"/>
</dbReference>
<feature type="compositionally biased region" description="Basic and acidic residues" evidence="3">
    <location>
        <begin position="49"/>
        <end position="63"/>
    </location>
</feature>
<dbReference type="Proteomes" id="UP001642540">
    <property type="component" value="Unassembled WGS sequence"/>
</dbReference>
<comment type="catalytic activity">
    <reaction evidence="2">
        <text>[protein]-peptidylproline (omega=180) = [protein]-peptidylproline (omega=0)</text>
        <dbReference type="Rhea" id="RHEA:16237"/>
        <dbReference type="Rhea" id="RHEA-COMP:10747"/>
        <dbReference type="Rhea" id="RHEA-COMP:10748"/>
        <dbReference type="ChEBI" id="CHEBI:83833"/>
        <dbReference type="ChEBI" id="CHEBI:83834"/>
        <dbReference type="EC" id="5.2.1.8"/>
    </reaction>
</comment>
<feature type="region of interest" description="Disordered" evidence="3">
    <location>
        <begin position="1"/>
        <end position="318"/>
    </location>
</feature>
<proteinExistence type="predicted"/>
<keyword evidence="1" id="KW-0677">Repeat</keyword>
<evidence type="ECO:0000256" key="2">
    <source>
        <dbReference type="PROSITE-ProRule" id="PRU00277"/>
    </source>
</evidence>
<accession>A0ABP1QWL1</accession>
<dbReference type="SUPFAM" id="SSF54534">
    <property type="entry name" value="FKBP-like"/>
    <property type="match status" value="1"/>
</dbReference>
<feature type="compositionally biased region" description="Basic and acidic residues" evidence="3">
    <location>
        <begin position="119"/>
        <end position="129"/>
    </location>
</feature>
<feature type="domain" description="PPIase FKBP-type" evidence="4">
    <location>
        <begin position="346"/>
        <end position="433"/>
    </location>
</feature>